<keyword evidence="4" id="KW-1185">Reference proteome</keyword>
<evidence type="ECO:0000313" key="4">
    <source>
        <dbReference type="Proteomes" id="UP000248148"/>
    </source>
</evidence>
<feature type="domain" description="TadE-like" evidence="2">
    <location>
        <begin position="23"/>
        <end position="56"/>
    </location>
</feature>
<reference evidence="3 4" key="1">
    <citation type="submission" date="2018-06" db="EMBL/GenBank/DDBJ databases">
        <title>Genomic Encyclopedia of Archaeal and Bacterial Type Strains, Phase II (KMG-II): from individual species to whole genera.</title>
        <authorList>
            <person name="Goeker M."/>
        </authorList>
    </citation>
    <scope>NUCLEOTIDE SEQUENCE [LARGE SCALE GENOMIC DNA]</scope>
    <source>
        <strain evidence="3 4">JCM 11668</strain>
    </source>
</reference>
<comment type="caution">
    <text evidence="3">The sequence shown here is derived from an EMBL/GenBank/DDBJ whole genome shotgun (WGS) entry which is preliminary data.</text>
</comment>
<name>A0A318T9B9_9BRAD</name>
<dbReference type="InterPro" id="IPR012495">
    <property type="entry name" value="TadE-like_dom"/>
</dbReference>
<keyword evidence="1" id="KW-0472">Membrane</keyword>
<dbReference type="EMBL" id="QJTI01000018">
    <property type="protein sequence ID" value="PYF01732.1"/>
    <property type="molecule type" value="Genomic_DNA"/>
</dbReference>
<evidence type="ECO:0000259" key="2">
    <source>
        <dbReference type="Pfam" id="PF07811"/>
    </source>
</evidence>
<feature type="transmembrane region" description="Helical" evidence="1">
    <location>
        <begin position="21"/>
        <end position="44"/>
    </location>
</feature>
<protein>
    <submittedName>
        <fullName evidence="3">Flp pilus assembly protein TadG</fullName>
    </submittedName>
</protein>
<dbReference type="Pfam" id="PF07811">
    <property type="entry name" value="TadE"/>
    <property type="match status" value="1"/>
</dbReference>
<dbReference type="AlphaFoldDB" id="A0A318T9B9"/>
<keyword evidence="1" id="KW-0812">Transmembrane</keyword>
<accession>A0A318T9B9</accession>
<dbReference type="Proteomes" id="UP000248148">
    <property type="component" value="Unassembled WGS sequence"/>
</dbReference>
<keyword evidence="1" id="KW-1133">Transmembrane helix</keyword>
<evidence type="ECO:0000256" key="1">
    <source>
        <dbReference type="SAM" id="Phobius"/>
    </source>
</evidence>
<organism evidence="3 4">
    <name type="scientific">Rhodopseudomonas faecalis</name>
    <dbReference type="NCBI Taxonomy" id="99655"/>
    <lineage>
        <taxon>Bacteria</taxon>
        <taxon>Pseudomonadati</taxon>
        <taxon>Pseudomonadota</taxon>
        <taxon>Alphaproteobacteria</taxon>
        <taxon>Hyphomicrobiales</taxon>
        <taxon>Nitrobacteraceae</taxon>
        <taxon>Rhodopseudomonas</taxon>
    </lineage>
</organism>
<evidence type="ECO:0000313" key="3">
    <source>
        <dbReference type="EMBL" id="PYF01732.1"/>
    </source>
</evidence>
<dbReference type="OrthoDB" id="7189296at2"/>
<sequence length="205" mass="22636">MMLTLQKLRSRHVKLGFWRDTTGIGAVEFALILPLMLLLFFGVVEASTGVAVKRKLSVVTQSVSDLISRFETVTDVDVNNVFMIGDTIMTPYSTLELKARVSEVYVDPADGAGRVQWSRGDAPHAQGFAVQVPSALIARDSKGKVAANQYLIFSEVEYDYKPTVGYVFGTIKMQDRTFTRPRLSVCVLLNPQSKSDPCPTTVRPS</sequence>
<gene>
    <name evidence="3" type="ORF">BJ122_11842</name>
</gene>
<proteinExistence type="predicted"/>